<dbReference type="InterPro" id="IPR013096">
    <property type="entry name" value="Cupin_2"/>
</dbReference>
<dbReference type="InterPro" id="IPR014710">
    <property type="entry name" value="RmlC-like_jellyroll"/>
</dbReference>
<proteinExistence type="predicted"/>
<evidence type="ECO:0000313" key="3">
    <source>
        <dbReference type="Proteomes" id="UP001303211"/>
    </source>
</evidence>
<dbReference type="Proteomes" id="UP001303211">
    <property type="component" value="Chromosome"/>
</dbReference>
<gene>
    <name evidence="2" type="ORF">P4826_15585</name>
</gene>
<organism evidence="2 3">
    <name type="scientific">Diaphorobacter limosus</name>
    <dbReference type="NCBI Taxonomy" id="3036128"/>
    <lineage>
        <taxon>Bacteria</taxon>
        <taxon>Pseudomonadati</taxon>
        <taxon>Pseudomonadota</taxon>
        <taxon>Betaproteobacteria</taxon>
        <taxon>Burkholderiales</taxon>
        <taxon>Comamonadaceae</taxon>
        <taxon>Diaphorobacter</taxon>
    </lineage>
</organism>
<dbReference type="RefSeq" id="WP_317701274.1">
    <property type="nucleotide sequence ID" value="NZ_CP136921.1"/>
</dbReference>
<evidence type="ECO:0000259" key="1">
    <source>
        <dbReference type="Pfam" id="PF07883"/>
    </source>
</evidence>
<evidence type="ECO:0000313" key="2">
    <source>
        <dbReference type="EMBL" id="WOO31805.1"/>
    </source>
</evidence>
<reference evidence="2 3" key="1">
    <citation type="submission" date="2023-03" db="EMBL/GenBank/DDBJ databases">
        <title>Diaphorobacter basophil sp. nov., isolated from a sewage-treatment plant.</title>
        <authorList>
            <person name="Yang K."/>
        </authorList>
    </citation>
    <scope>NUCLEOTIDE SEQUENCE [LARGE SCALE GENOMIC DNA]</scope>
    <source>
        <strain evidence="2 3">Y-1</strain>
    </source>
</reference>
<name>A0ABZ0J2M4_9BURK</name>
<protein>
    <submittedName>
        <fullName evidence="2">Cupin domain-containing protein</fullName>
    </submittedName>
</protein>
<keyword evidence="3" id="KW-1185">Reference proteome</keyword>
<feature type="domain" description="Cupin type-2" evidence="1">
    <location>
        <begin position="37"/>
        <end position="113"/>
    </location>
</feature>
<dbReference type="InterPro" id="IPR011051">
    <property type="entry name" value="RmlC_Cupin_sf"/>
</dbReference>
<sequence length="135" mass="14657">MTAFAHRHLPQAPDVLAPDGSEVRILLAFEQQGSMAHFRLPAGAVAKAVVHASVQELWYVLEGRGQMWRRQGEGEHAREEVLALEPGLCLSIPVGTRFQFRAALDAPLSAVAITLPPWPGADEAQFVQGPWVASV</sequence>
<accession>A0ABZ0J2M4</accession>
<dbReference type="Pfam" id="PF07883">
    <property type="entry name" value="Cupin_2"/>
    <property type="match status" value="1"/>
</dbReference>
<dbReference type="SUPFAM" id="SSF51182">
    <property type="entry name" value="RmlC-like cupins"/>
    <property type="match status" value="1"/>
</dbReference>
<dbReference type="EMBL" id="CP136921">
    <property type="protein sequence ID" value="WOO31805.1"/>
    <property type="molecule type" value="Genomic_DNA"/>
</dbReference>
<dbReference type="Gene3D" id="2.60.120.10">
    <property type="entry name" value="Jelly Rolls"/>
    <property type="match status" value="1"/>
</dbReference>